<dbReference type="InterPro" id="IPR011322">
    <property type="entry name" value="N-reg_PII-like_a/b"/>
</dbReference>
<dbReference type="InterPro" id="IPR015867">
    <property type="entry name" value="N-reg_PII/ATP_PRibTrfase_C"/>
</dbReference>
<accession>A0AA48HW55</accession>
<dbReference type="KEGG" id="ptrh:RsTaC01_0314"/>
<dbReference type="PANTHER" id="PTHR38456:SF1">
    <property type="entry name" value="CYCLIC DI-AMP RECEPTOR A"/>
    <property type="match status" value="1"/>
</dbReference>
<sequence length="94" mass="10554">MKLVLAIVDREDVTELMKALAEEKIRVTKFATTGGFLKSGNATLISGVEDYEINKVINIISKISRKKENVASELNARHGRATIFVLNIEQFEKF</sequence>
<dbReference type="Proteomes" id="UP001335720">
    <property type="component" value="Chromosome"/>
</dbReference>
<dbReference type="EMBL" id="AP027925">
    <property type="protein sequence ID" value="BED92551.1"/>
    <property type="molecule type" value="Genomic_DNA"/>
</dbReference>
<reference evidence="1" key="1">
    <citation type="journal article" date="2023" name="ISME J.">
        <title>Emergence of putative energy parasites within Clostridia revealed by genome analysis of a novel endosymbiotic clade.</title>
        <authorList>
            <person name="Takahashi K."/>
            <person name="Kuwahara H."/>
            <person name="Horikawa Y."/>
            <person name="Izawa K."/>
            <person name="Kato D."/>
            <person name="Inagaki T."/>
            <person name="Yuki M."/>
            <person name="Ohkuma M."/>
            <person name="Hongoh Y."/>
        </authorList>
    </citation>
    <scope>NUCLEOTIDE SEQUENCE</scope>
    <source>
        <strain evidence="1">RsTa-C01</strain>
    </source>
</reference>
<dbReference type="SUPFAM" id="SSF54913">
    <property type="entry name" value="GlnB-like"/>
    <property type="match status" value="1"/>
</dbReference>
<proteinExistence type="predicted"/>
<dbReference type="InterPro" id="IPR010375">
    <property type="entry name" value="CdAMP_rec"/>
</dbReference>
<name>A0AA48HW55_9FIRM</name>
<dbReference type="Gene3D" id="3.30.70.120">
    <property type="match status" value="1"/>
</dbReference>
<dbReference type="PANTHER" id="PTHR38456">
    <property type="entry name" value="CYCLIC DI-AMP RECEPTOR A"/>
    <property type="match status" value="1"/>
</dbReference>
<dbReference type="AlphaFoldDB" id="A0AA48HW55"/>
<organism evidence="1">
    <name type="scientific">Candidatus Paraimprobicoccus trichonymphae</name>
    <dbReference type="NCBI Taxonomy" id="3033793"/>
    <lineage>
        <taxon>Bacteria</taxon>
        <taxon>Bacillati</taxon>
        <taxon>Bacillota</taxon>
        <taxon>Clostridia</taxon>
        <taxon>Candidatus Paraimprobicoccus</taxon>
    </lineage>
</organism>
<evidence type="ECO:0000313" key="1">
    <source>
        <dbReference type="EMBL" id="BED92551.1"/>
    </source>
</evidence>
<keyword evidence="1" id="KW-0675">Receptor</keyword>
<gene>
    <name evidence="1" type="ORF">RsTaC01_0314</name>
</gene>
<dbReference type="Pfam" id="PF06153">
    <property type="entry name" value="CdAMP_rec"/>
    <property type="match status" value="1"/>
</dbReference>
<protein>
    <submittedName>
        <fullName evidence="1">Cyclic-di-AMP receptor</fullName>
    </submittedName>
</protein>